<organism evidence="2 3">
    <name type="scientific">Mollisia scopiformis</name>
    <name type="common">Conifer needle endophyte fungus</name>
    <name type="synonym">Phialocephala scopiformis</name>
    <dbReference type="NCBI Taxonomy" id="149040"/>
    <lineage>
        <taxon>Eukaryota</taxon>
        <taxon>Fungi</taxon>
        <taxon>Dikarya</taxon>
        <taxon>Ascomycota</taxon>
        <taxon>Pezizomycotina</taxon>
        <taxon>Leotiomycetes</taxon>
        <taxon>Helotiales</taxon>
        <taxon>Mollisiaceae</taxon>
        <taxon>Mollisia</taxon>
    </lineage>
</organism>
<dbReference type="KEGG" id="psco:LY89DRAFT_281742"/>
<dbReference type="RefSeq" id="XP_018063607.1">
    <property type="nucleotide sequence ID" value="XM_018206459.1"/>
</dbReference>
<sequence>MADQQVAEPAIVRVTINGEGVDVPIPRVFYTGIHEGRDNPMDLGQVGTKQGLRPLWAALGGPVGVVAQNATRPVVPRGPGYVRRQKAKVRAAILAIIARNAPAPAARPSNPVVLPIYRLREMITATRTQPVFLLGEPVRLWNSTPDADGNVAIVDYEGHIGFVPMDVLIPPRRPWGLILDSARVPAEFLTTGTPLLTAWRDGVQVVLGPLPRGQEPRRPPPGSPPAESPAPGRRKRARRGAASRSPRRGRRRRRPDNINTAGAAGRPRNGFTDDEILDRIADLDSPRAREVIDHAGREAGYVTGNFNLAFNVDYEIGRQEP</sequence>
<feature type="region of interest" description="Disordered" evidence="1">
    <location>
        <begin position="208"/>
        <end position="273"/>
    </location>
</feature>
<evidence type="ECO:0000313" key="2">
    <source>
        <dbReference type="EMBL" id="KUJ09252.1"/>
    </source>
</evidence>
<gene>
    <name evidence="2" type="ORF">LY89DRAFT_281742</name>
</gene>
<protein>
    <submittedName>
        <fullName evidence="2">Uncharacterized protein</fullName>
    </submittedName>
</protein>
<evidence type="ECO:0000256" key="1">
    <source>
        <dbReference type="SAM" id="MobiDB-lite"/>
    </source>
</evidence>
<proteinExistence type="predicted"/>
<dbReference type="AlphaFoldDB" id="A0A132BA22"/>
<keyword evidence="3" id="KW-1185">Reference proteome</keyword>
<reference evidence="2 3" key="1">
    <citation type="submission" date="2015-10" db="EMBL/GenBank/DDBJ databases">
        <title>Full genome of DAOMC 229536 Phialocephala scopiformis, a fungal endophyte of spruce producing the potent anti-insectan compound rugulosin.</title>
        <authorList>
            <consortium name="DOE Joint Genome Institute"/>
            <person name="Walker A.K."/>
            <person name="Frasz S.L."/>
            <person name="Seifert K.A."/>
            <person name="Miller J.D."/>
            <person name="Mondo S.J."/>
            <person name="Labutti K."/>
            <person name="Lipzen A."/>
            <person name="Dockter R."/>
            <person name="Kennedy M."/>
            <person name="Grigoriev I.V."/>
            <person name="Spatafora J.W."/>
        </authorList>
    </citation>
    <scope>NUCLEOTIDE SEQUENCE [LARGE SCALE GENOMIC DNA]</scope>
    <source>
        <strain evidence="2 3">CBS 120377</strain>
    </source>
</reference>
<dbReference type="Proteomes" id="UP000070700">
    <property type="component" value="Unassembled WGS sequence"/>
</dbReference>
<dbReference type="InParanoid" id="A0A132BA22"/>
<evidence type="ECO:0000313" key="3">
    <source>
        <dbReference type="Proteomes" id="UP000070700"/>
    </source>
</evidence>
<name>A0A132BA22_MOLSC</name>
<feature type="compositionally biased region" description="Basic residues" evidence="1">
    <location>
        <begin position="232"/>
        <end position="254"/>
    </location>
</feature>
<accession>A0A132BA22</accession>
<dbReference type="EMBL" id="KQ947432">
    <property type="protein sequence ID" value="KUJ09252.1"/>
    <property type="molecule type" value="Genomic_DNA"/>
</dbReference>
<feature type="compositionally biased region" description="Pro residues" evidence="1">
    <location>
        <begin position="219"/>
        <end position="228"/>
    </location>
</feature>
<dbReference type="GeneID" id="28816185"/>